<name>A0A4Q9RA70_9GAMM</name>
<comment type="caution">
    <text evidence="1">The sequence shown here is derived from an EMBL/GenBank/DDBJ whole genome shotgun (WGS) entry which is preliminary data.</text>
</comment>
<evidence type="ECO:0000313" key="2">
    <source>
        <dbReference type="Proteomes" id="UP000292639"/>
    </source>
</evidence>
<organism evidence="1 2">
    <name type="scientific">Stutzerimonas kirkiae</name>
    <dbReference type="NCBI Taxonomy" id="2211392"/>
    <lineage>
        <taxon>Bacteria</taxon>
        <taxon>Pseudomonadati</taxon>
        <taxon>Pseudomonadota</taxon>
        <taxon>Gammaproteobacteria</taxon>
        <taxon>Pseudomonadales</taxon>
        <taxon>Pseudomonadaceae</taxon>
        <taxon>Stutzerimonas</taxon>
    </lineage>
</organism>
<dbReference type="OrthoDB" id="6961809at2"/>
<dbReference type="RefSeq" id="WP_131185447.1">
    <property type="nucleotide sequence ID" value="NZ_QJUO01000028.1"/>
</dbReference>
<reference evidence="1 2" key="1">
    <citation type="submission" date="2018-06" db="EMBL/GenBank/DDBJ databases">
        <title>Three novel Pseudomonas species isolated from symptomatic oak.</title>
        <authorList>
            <person name="Bueno-Gonzalez V."/>
            <person name="Brady C."/>
        </authorList>
    </citation>
    <scope>NUCLEOTIDE SEQUENCE [LARGE SCALE GENOMIC DNA]</scope>
    <source>
        <strain evidence="1 2">P17C</strain>
    </source>
</reference>
<dbReference type="EMBL" id="QJUP01000011">
    <property type="protein sequence ID" value="TBU96873.1"/>
    <property type="molecule type" value="Genomic_DNA"/>
</dbReference>
<dbReference type="Proteomes" id="UP000292639">
    <property type="component" value="Unassembled WGS sequence"/>
</dbReference>
<accession>A0A4Q9RA70</accession>
<proteinExistence type="predicted"/>
<sequence length="128" mass="14526">MPTIDRNAVLNHDSAFNCTLYRLDEDNPDAEERDLGDAKVLFEGRFEPPADWDAAELEEYYDGSDPELFFSARIECEAEPSSDDHFEAAPGDFVAVVQNRSGVTMYFVYEQIDGDDGPEYVLIRDDED</sequence>
<dbReference type="AlphaFoldDB" id="A0A4Q9RA70"/>
<protein>
    <submittedName>
        <fullName evidence="1">Uncharacterized protein</fullName>
    </submittedName>
</protein>
<evidence type="ECO:0000313" key="1">
    <source>
        <dbReference type="EMBL" id="TBU96873.1"/>
    </source>
</evidence>
<keyword evidence="2" id="KW-1185">Reference proteome</keyword>
<gene>
    <name evidence="1" type="ORF">DNJ96_09945</name>
</gene>